<gene>
    <name evidence="1" type="ORF">EAI_12109</name>
</gene>
<name>E2BYZ2_HARSA</name>
<accession>E2BYZ2</accession>
<reference evidence="1 2" key="1">
    <citation type="journal article" date="2010" name="Science">
        <title>Genomic comparison of the ants Camponotus floridanus and Harpegnathos saltator.</title>
        <authorList>
            <person name="Bonasio R."/>
            <person name="Zhang G."/>
            <person name="Ye C."/>
            <person name="Mutti N.S."/>
            <person name="Fang X."/>
            <person name="Qin N."/>
            <person name="Donahue G."/>
            <person name="Yang P."/>
            <person name="Li Q."/>
            <person name="Li C."/>
            <person name="Zhang P."/>
            <person name="Huang Z."/>
            <person name="Berger S.L."/>
            <person name="Reinberg D."/>
            <person name="Wang J."/>
            <person name="Liebig J."/>
        </authorList>
    </citation>
    <scope>NUCLEOTIDE SEQUENCE [LARGE SCALE GENOMIC DNA]</scope>
    <source>
        <strain evidence="1 2">R22 G/1</strain>
    </source>
</reference>
<organism evidence="2">
    <name type="scientific">Harpegnathos saltator</name>
    <name type="common">Jerdon's jumping ant</name>
    <dbReference type="NCBI Taxonomy" id="610380"/>
    <lineage>
        <taxon>Eukaryota</taxon>
        <taxon>Metazoa</taxon>
        <taxon>Ecdysozoa</taxon>
        <taxon>Arthropoda</taxon>
        <taxon>Hexapoda</taxon>
        <taxon>Insecta</taxon>
        <taxon>Pterygota</taxon>
        <taxon>Neoptera</taxon>
        <taxon>Endopterygota</taxon>
        <taxon>Hymenoptera</taxon>
        <taxon>Apocrita</taxon>
        <taxon>Aculeata</taxon>
        <taxon>Formicoidea</taxon>
        <taxon>Formicidae</taxon>
        <taxon>Ponerinae</taxon>
        <taxon>Ponerini</taxon>
        <taxon>Harpegnathos</taxon>
    </lineage>
</organism>
<proteinExistence type="predicted"/>
<dbReference type="InParanoid" id="E2BYZ2"/>
<evidence type="ECO:0000313" key="1">
    <source>
        <dbReference type="EMBL" id="EFN79086.1"/>
    </source>
</evidence>
<dbReference type="EMBL" id="GL451533">
    <property type="protein sequence ID" value="EFN79086.1"/>
    <property type="molecule type" value="Genomic_DNA"/>
</dbReference>
<evidence type="ECO:0000313" key="2">
    <source>
        <dbReference type="Proteomes" id="UP000008237"/>
    </source>
</evidence>
<protein>
    <submittedName>
        <fullName evidence="1">Uncharacterized protein</fullName>
    </submittedName>
</protein>
<dbReference type="AlphaFoldDB" id="E2BYZ2"/>
<keyword evidence="2" id="KW-1185">Reference proteome</keyword>
<sequence>MGRAKMMVLISMDNLKRMQQQAHTSSTSALSSLSSFSTAILSVLTNNAATGLNIASVENENNGAYSGFRPIASRRQDA</sequence>
<dbReference type="Proteomes" id="UP000008237">
    <property type="component" value="Unassembled WGS sequence"/>
</dbReference>